<comment type="caution">
    <text evidence="3">The sequence shown here is derived from an EMBL/GenBank/DDBJ whole genome shotgun (WGS) entry which is preliminary data.</text>
</comment>
<feature type="coiled-coil region" evidence="1">
    <location>
        <begin position="94"/>
        <end position="139"/>
    </location>
</feature>
<dbReference type="EMBL" id="AMZH03013374">
    <property type="protein sequence ID" value="RRT49389.1"/>
    <property type="molecule type" value="Genomic_DNA"/>
</dbReference>
<evidence type="ECO:0000313" key="3">
    <source>
        <dbReference type="EMBL" id="RRT49389.1"/>
    </source>
</evidence>
<dbReference type="PANTHER" id="PTHR33431:SF3">
    <property type="entry name" value="ENABLED-LIKE PROTEIN (DUF1635)"/>
    <property type="match status" value="1"/>
</dbReference>
<reference evidence="3 4" key="1">
    <citation type="journal article" date="2014" name="Agronomy (Basel)">
        <title>A Draft Genome Sequence for Ensete ventricosum, the Drought-Tolerant Tree Against Hunger.</title>
        <authorList>
            <person name="Harrison J."/>
            <person name="Moore K.A."/>
            <person name="Paszkiewicz K."/>
            <person name="Jones T."/>
            <person name="Grant M."/>
            <person name="Ambacheew D."/>
            <person name="Muzemil S."/>
            <person name="Studholme D.J."/>
        </authorList>
    </citation>
    <scope>NUCLEOTIDE SEQUENCE [LARGE SCALE GENOMIC DNA]</scope>
</reference>
<evidence type="ECO:0000256" key="2">
    <source>
        <dbReference type="SAM" id="MobiDB-lite"/>
    </source>
</evidence>
<feature type="region of interest" description="Disordered" evidence="2">
    <location>
        <begin position="266"/>
        <end position="299"/>
    </location>
</feature>
<dbReference type="InterPro" id="IPR012862">
    <property type="entry name" value="DUF1635"/>
</dbReference>
<organism evidence="3 4">
    <name type="scientific">Ensete ventricosum</name>
    <name type="common">Abyssinian banana</name>
    <name type="synonym">Musa ensete</name>
    <dbReference type="NCBI Taxonomy" id="4639"/>
    <lineage>
        <taxon>Eukaryota</taxon>
        <taxon>Viridiplantae</taxon>
        <taxon>Streptophyta</taxon>
        <taxon>Embryophyta</taxon>
        <taxon>Tracheophyta</taxon>
        <taxon>Spermatophyta</taxon>
        <taxon>Magnoliopsida</taxon>
        <taxon>Liliopsida</taxon>
        <taxon>Zingiberales</taxon>
        <taxon>Musaceae</taxon>
        <taxon>Ensete</taxon>
    </lineage>
</organism>
<evidence type="ECO:0000256" key="1">
    <source>
        <dbReference type="SAM" id="Coils"/>
    </source>
</evidence>
<accession>A0A426YCD1</accession>
<feature type="compositionally biased region" description="Low complexity" evidence="2">
    <location>
        <begin position="276"/>
        <end position="295"/>
    </location>
</feature>
<dbReference type="PANTHER" id="PTHR33431">
    <property type="entry name" value="ENABLED-LIKE PROTEIN (DUF1635)"/>
    <property type="match status" value="1"/>
</dbReference>
<evidence type="ECO:0000313" key="4">
    <source>
        <dbReference type="Proteomes" id="UP000287651"/>
    </source>
</evidence>
<sequence>MYVRSSTLDWRTDEAWSGSRAMFRDKVRVEKSIGAPLASCKKAFSRNGIASHRQATEMDRLHRLPPLLAGSGEAFPASWSLPWQPQEAGGAAMAEELKQALLRTTLELESTRATAKEELRRMESRALHLSRLLEAATRERDEARHALLLLLLHHTGRRQPLQEPKPNLGPSLGLDEGTDVEDAAAVATAAAEDVDERSNRASSAVAELAAVRRTLPEKGRLVEAVMAAGPLLQTLLLAGPLPQWHHPPPDLRSSEIPPVAISLNSIPKREKVGDGSPSPSSLWNSSPSSSPESGSHCNVGGEFQIVTFS</sequence>
<dbReference type="AlphaFoldDB" id="A0A426YCD1"/>
<proteinExistence type="predicted"/>
<name>A0A426YCD1_ENSVE</name>
<keyword evidence="1" id="KW-0175">Coiled coil</keyword>
<dbReference type="Proteomes" id="UP000287651">
    <property type="component" value="Unassembled WGS sequence"/>
</dbReference>
<gene>
    <name evidence="3" type="ORF">B296_00011122</name>
</gene>
<protein>
    <submittedName>
        <fullName evidence="3">Uncharacterized protein</fullName>
    </submittedName>
</protein>
<dbReference type="Pfam" id="PF07795">
    <property type="entry name" value="DUF1635"/>
    <property type="match status" value="1"/>
</dbReference>